<dbReference type="InterPro" id="IPR003598">
    <property type="entry name" value="Ig_sub2"/>
</dbReference>
<feature type="domain" description="Ig-like" evidence="2">
    <location>
        <begin position="108"/>
        <end position="201"/>
    </location>
</feature>
<dbReference type="EMBL" id="CAJPWZ010001674">
    <property type="protein sequence ID" value="CAG2221062.1"/>
    <property type="molecule type" value="Genomic_DNA"/>
</dbReference>
<dbReference type="PROSITE" id="PS50835">
    <property type="entry name" value="IG_LIKE"/>
    <property type="match status" value="3"/>
</dbReference>
<dbReference type="SMART" id="SM00409">
    <property type="entry name" value="IG"/>
    <property type="match status" value="3"/>
</dbReference>
<keyword evidence="1" id="KW-0472">Membrane</keyword>
<evidence type="ECO:0000259" key="2">
    <source>
        <dbReference type="PROSITE" id="PS50835"/>
    </source>
</evidence>
<proteinExistence type="predicted"/>
<dbReference type="SUPFAM" id="SSF48726">
    <property type="entry name" value="Immunoglobulin"/>
    <property type="match status" value="3"/>
</dbReference>
<keyword evidence="1" id="KW-0812">Transmembrane</keyword>
<dbReference type="SMART" id="SM00408">
    <property type="entry name" value="IGc2"/>
    <property type="match status" value="3"/>
</dbReference>
<dbReference type="PANTHER" id="PTHR46013:SF7">
    <property type="entry name" value="IG-LIKE DOMAIN-CONTAINING PROTEIN"/>
    <property type="match status" value="1"/>
</dbReference>
<dbReference type="AlphaFoldDB" id="A0A8S3SLZ9"/>
<name>A0A8S3SLZ9_MYTED</name>
<evidence type="ECO:0000313" key="4">
    <source>
        <dbReference type="Proteomes" id="UP000683360"/>
    </source>
</evidence>
<keyword evidence="4" id="KW-1185">Reference proteome</keyword>
<keyword evidence="1" id="KW-1133">Transmembrane helix</keyword>
<dbReference type="Proteomes" id="UP000683360">
    <property type="component" value="Unassembled WGS sequence"/>
</dbReference>
<reference evidence="3" key="1">
    <citation type="submission" date="2021-03" db="EMBL/GenBank/DDBJ databases">
        <authorList>
            <person name="Bekaert M."/>
        </authorList>
    </citation>
    <scope>NUCLEOTIDE SEQUENCE</scope>
</reference>
<dbReference type="OrthoDB" id="190835at2759"/>
<organism evidence="3 4">
    <name type="scientific">Mytilus edulis</name>
    <name type="common">Blue mussel</name>
    <dbReference type="NCBI Taxonomy" id="6550"/>
    <lineage>
        <taxon>Eukaryota</taxon>
        <taxon>Metazoa</taxon>
        <taxon>Spiralia</taxon>
        <taxon>Lophotrochozoa</taxon>
        <taxon>Mollusca</taxon>
        <taxon>Bivalvia</taxon>
        <taxon>Autobranchia</taxon>
        <taxon>Pteriomorphia</taxon>
        <taxon>Mytilida</taxon>
        <taxon>Mytiloidea</taxon>
        <taxon>Mytilidae</taxon>
        <taxon>Mytilinae</taxon>
        <taxon>Mytilus</taxon>
    </lineage>
</organism>
<evidence type="ECO:0000313" key="3">
    <source>
        <dbReference type="EMBL" id="CAG2221062.1"/>
    </source>
</evidence>
<dbReference type="Pfam" id="PF07679">
    <property type="entry name" value="I-set"/>
    <property type="match status" value="2"/>
</dbReference>
<dbReference type="Gene3D" id="2.60.40.10">
    <property type="entry name" value="Immunoglobulins"/>
    <property type="match status" value="3"/>
</dbReference>
<feature type="domain" description="Ig-like" evidence="2">
    <location>
        <begin position="209"/>
        <end position="310"/>
    </location>
</feature>
<dbReference type="PANTHER" id="PTHR46013">
    <property type="entry name" value="VASCULAR CELL ADHESION MOLECULE 1"/>
    <property type="match status" value="1"/>
</dbReference>
<dbReference type="InterPro" id="IPR007110">
    <property type="entry name" value="Ig-like_dom"/>
</dbReference>
<dbReference type="InterPro" id="IPR003599">
    <property type="entry name" value="Ig_sub"/>
</dbReference>
<evidence type="ECO:0000256" key="1">
    <source>
        <dbReference type="SAM" id="Phobius"/>
    </source>
</evidence>
<dbReference type="InterPro" id="IPR013098">
    <property type="entry name" value="Ig_I-set"/>
</dbReference>
<feature type="domain" description="Ig-like" evidence="2">
    <location>
        <begin position="6"/>
        <end position="100"/>
    </location>
</feature>
<gene>
    <name evidence="3" type="ORF">MEDL_34521</name>
</gene>
<accession>A0A8S3SLZ9</accession>
<comment type="caution">
    <text evidence="3">The sequence shown here is derived from an EMBL/GenBank/DDBJ whole genome shotgun (WGS) entry which is preliminary data.</text>
</comment>
<dbReference type="InterPro" id="IPR036179">
    <property type="entry name" value="Ig-like_dom_sf"/>
</dbReference>
<protein>
    <recommendedName>
        <fullName evidence="2">Ig-like domain-containing protein</fullName>
    </recommendedName>
</protein>
<dbReference type="InterPro" id="IPR013783">
    <property type="entry name" value="Ig-like_fold"/>
</dbReference>
<feature type="transmembrane region" description="Helical" evidence="1">
    <location>
        <begin position="406"/>
        <end position="430"/>
    </location>
</feature>
<sequence>MVNYLPSISLQTTTYNANIGVSTSFQCTISSPQHVITDISWTKGSVTLSAGTKYTISNNGLSQNNGVPTITINNIQTSDSGIYNCYGENQDGQTKSLDITLHVKEHFPSISVQTTYNANIGDSATFQCTISSPAHAITAISWTKGSVPLTADTKYTITNNGINLNNGVPTLTINNIQTSDSGIYNCYGANQDGQTTSSDINLHVREHVPNVSILPTSVANTIIGGSVTLTCAITSSVHPLTSVSWTKNIAGVSQILSTDPFKYTVNTLGLNQNSGSATLLISGLSSSDEANYFCIAENEDGVASSSTTLQISAQTTTEITTEKTTTLSQTTTATGGSCKCHSETICTALKGFRWAYLKDSNLTFEEMKEEMKEYLDELKSNMTVDKKTTTAAIRRKISVRDFRTSAVSVGASGIILLIIPAVFIFIIDLTRFIQYIQNRKRTNKYK</sequence>
<dbReference type="Pfam" id="PF13927">
    <property type="entry name" value="Ig_3"/>
    <property type="match status" value="1"/>
</dbReference>